<feature type="transmembrane region" description="Helical" evidence="7">
    <location>
        <begin position="390"/>
        <end position="410"/>
    </location>
</feature>
<dbReference type="AlphaFoldDB" id="A0AA37VYZ5"/>
<reference evidence="9" key="2">
    <citation type="submission" date="2023-01" db="EMBL/GenBank/DDBJ databases">
        <title>Draft genome sequence of Paraferrimonas sedimenticola strain NBRC 101628.</title>
        <authorList>
            <person name="Sun Q."/>
            <person name="Mori K."/>
        </authorList>
    </citation>
    <scope>NUCLEOTIDE SEQUENCE</scope>
    <source>
        <strain evidence="9">NBRC 101628</strain>
    </source>
</reference>
<evidence type="ECO:0000313" key="9">
    <source>
        <dbReference type="EMBL" id="GLP95650.1"/>
    </source>
</evidence>
<evidence type="ECO:0000259" key="8">
    <source>
        <dbReference type="Pfam" id="PF03600"/>
    </source>
</evidence>
<evidence type="ECO:0000256" key="2">
    <source>
        <dbReference type="ARBA" id="ARBA00022448"/>
    </source>
</evidence>
<evidence type="ECO:0000313" key="10">
    <source>
        <dbReference type="Proteomes" id="UP001161422"/>
    </source>
</evidence>
<dbReference type="PANTHER" id="PTHR43652:SF2">
    <property type="entry name" value="BASIC AMINO ACID ANTIPORTER YFCC-RELATED"/>
    <property type="match status" value="1"/>
</dbReference>
<feature type="transmembrane region" description="Helical" evidence="7">
    <location>
        <begin position="128"/>
        <end position="153"/>
    </location>
</feature>
<dbReference type="Pfam" id="PF03600">
    <property type="entry name" value="CitMHS"/>
    <property type="match status" value="1"/>
</dbReference>
<feature type="transmembrane region" description="Helical" evidence="7">
    <location>
        <begin position="45"/>
        <end position="66"/>
    </location>
</feature>
<dbReference type="EMBL" id="BSNC01000003">
    <property type="protein sequence ID" value="GLP95650.1"/>
    <property type="molecule type" value="Genomic_DNA"/>
</dbReference>
<keyword evidence="6 7" id="KW-0472">Membrane</keyword>
<accession>A0AA37VYZ5</accession>
<keyword evidence="10" id="KW-1185">Reference proteome</keyword>
<dbReference type="RefSeq" id="WP_095505641.1">
    <property type="nucleotide sequence ID" value="NZ_BSNC01000003.1"/>
</dbReference>
<reference evidence="9" key="1">
    <citation type="journal article" date="2014" name="Int. J. Syst. Evol. Microbiol.">
        <title>Complete genome sequence of Corynebacterium casei LMG S-19264T (=DSM 44701T), isolated from a smear-ripened cheese.</title>
        <authorList>
            <consortium name="US DOE Joint Genome Institute (JGI-PGF)"/>
            <person name="Walter F."/>
            <person name="Albersmeier A."/>
            <person name="Kalinowski J."/>
            <person name="Ruckert C."/>
        </authorList>
    </citation>
    <scope>NUCLEOTIDE SEQUENCE</scope>
    <source>
        <strain evidence="9">NBRC 101628</strain>
    </source>
</reference>
<evidence type="ECO:0000256" key="7">
    <source>
        <dbReference type="SAM" id="Phobius"/>
    </source>
</evidence>
<keyword evidence="5 7" id="KW-1133">Transmembrane helix</keyword>
<evidence type="ECO:0000256" key="3">
    <source>
        <dbReference type="ARBA" id="ARBA00022692"/>
    </source>
</evidence>
<dbReference type="PANTHER" id="PTHR43652">
    <property type="entry name" value="BASIC AMINO ACID ANTIPORTER YFCC-RELATED"/>
    <property type="match status" value="1"/>
</dbReference>
<sequence length="414" mass="44411">MAEWSLAAILLGLMAALISGRWPVPWVFAAAVLVSWLVGLAEWQPLLNAFVQESILALVLLVSASAGPAKSWHLRRFGEWLVGHSPRASLLKLGLSSGLLSAMANNTAVVASLQQTLSSHHPQQASRLLLPLSYFAILGGTLTLVGTSTHLMVNALVVQAEQTPIGFFEMTPMALLLWLGSAAVLVLLAPLVTPTRSTAIARFDDRPQQSGDDSLPRRTSVWVNLGFVAALALAAGQYLSLPMAMVVLLLGYIGFGVLSPRQWLTSIPWGLWVILACAFGLAQLTLSSGLADVIATQLQSQLHPLGWIGVLAGLYLLTWLMTELMTNTAAAAFSLPVALASAQQLGMDPRPFIMVVMFGASASFLSPFGYQTHLMVMASGHYRLQDYLRFGAPLALVYGGLVLTALPWFFPITQ</sequence>
<evidence type="ECO:0000256" key="4">
    <source>
        <dbReference type="ARBA" id="ARBA00022737"/>
    </source>
</evidence>
<organism evidence="9 10">
    <name type="scientific">Paraferrimonas sedimenticola</name>
    <dbReference type="NCBI Taxonomy" id="375674"/>
    <lineage>
        <taxon>Bacteria</taxon>
        <taxon>Pseudomonadati</taxon>
        <taxon>Pseudomonadota</taxon>
        <taxon>Gammaproteobacteria</taxon>
        <taxon>Alteromonadales</taxon>
        <taxon>Ferrimonadaceae</taxon>
        <taxon>Paraferrimonas</taxon>
    </lineage>
</organism>
<gene>
    <name evidence="9" type="ORF">GCM10007895_09560</name>
</gene>
<proteinExistence type="predicted"/>
<feature type="transmembrane region" description="Helical" evidence="7">
    <location>
        <begin position="352"/>
        <end position="370"/>
    </location>
</feature>
<feature type="transmembrane region" description="Helical" evidence="7">
    <location>
        <begin position="173"/>
        <end position="192"/>
    </location>
</feature>
<keyword evidence="2" id="KW-0813">Transport</keyword>
<dbReference type="GO" id="GO:0055085">
    <property type="term" value="P:transmembrane transport"/>
    <property type="evidence" value="ECO:0007669"/>
    <property type="project" value="InterPro"/>
</dbReference>
<dbReference type="GO" id="GO:0005886">
    <property type="term" value="C:plasma membrane"/>
    <property type="evidence" value="ECO:0007669"/>
    <property type="project" value="TreeGrafter"/>
</dbReference>
<keyword evidence="4" id="KW-0677">Repeat</keyword>
<evidence type="ECO:0000256" key="1">
    <source>
        <dbReference type="ARBA" id="ARBA00004141"/>
    </source>
</evidence>
<feature type="transmembrane region" description="Helical" evidence="7">
    <location>
        <begin position="302"/>
        <end position="322"/>
    </location>
</feature>
<protein>
    <recommendedName>
        <fullName evidence="8">Citrate transporter-like domain-containing protein</fullName>
    </recommendedName>
</protein>
<evidence type="ECO:0000256" key="5">
    <source>
        <dbReference type="ARBA" id="ARBA00022989"/>
    </source>
</evidence>
<keyword evidence="3 7" id="KW-0812">Transmembrane</keyword>
<comment type="subcellular location">
    <subcellularLocation>
        <location evidence="1">Membrane</location>
        <topology evidence="1">Multi-pass membrane protein</topology>
    </subcellularLocation>
</comment>
<dbReference type="InterPro" id="IPR051679">
    <property type="entry name" value="DASS-Related_Transporters"/>
</dbReference>
<comment type="caution">
    <text evidence="9">The sequence shown here is derived from an EMBL/GenBank/DDBJ whole genome shotgun (WGS) entry which is preliminary data.</text>
</comment>
<feature type="transmembrane region" description="Helical" evidence="7">
    <location>
        <begin position="222"/>
        <end position="255"/>
    </location>
</feature>
<evidence type="ECO:0000256" key="6">
    <source>
        <dbReference type="ARBA" id="ARBA00023136"/>
    </source>
</evidence>
<feature type="domain" description="Citrate transporter-like" evidence="8">
    <location>
        <begin position="15"/>
        <end position="357"/>
    </location>
</feature>
<dbReference type="InterPro" id="IPR004680">
    <property type="entry name" value="Cit_transptr-like_dom"/>
</dbReference>
<name>A0AA37VYZ5_9GAMM</name>
<dbReference type="Proteomes" id="UP001161422">
    <property type="component" value="Unassembled WGS sequence"/>
</dbReference>
<feature type="transmembrane region" description="Helical" evidence="7">
    <location>
        <begin position="267"/>
        <end position="290"/>
    </location>
</feature>